<dbReference type="InterPro" id="IPR006935">
    <property type="entry name" value="Helicase/UvrB_N"/>
</dbReference>
<dbReference type="GO" id="GO:0003677">
    <property type="term" value="F:DNA binding"/>
    <property type="evidence" value="ECO:0007669"/>
    <property type="project" value="InterPro"/>
</dbReference>
<dbReference type="PANTHER" id="PTHR47396">
    <property type="entry name" value="TYPE I RESTRICTION ENZYME ECOKI R PROTEIN"/>
    <property type="match status" value="1"/>
</dbReference>
<gene>
    <name evidence="2" type="ORF">A5888_002398</name>
    <name evidence="3" type="ORF">A5888_002446</name>
</gene>
<dbReference type="PROSITE" id="PS51192">
    <property type="entry name" value="HELICASE_ATP_BIND_1"/>
    <property type="match status" value="1"/>
</dbReference>
<proteinExistence type="predicted"/>
<protein>
    <recommendedName>
        <fullName evidence="1">Helicase ATP-binding domain-containing protein</fullName>
    </recommendedName>
</protein>
<organism evidence="2">
    <name type="scientific">Candidatus Enterococcus clewellii</name>
    <dbReference type="NCBI Taxonomy" id="1834193"/>
    <lineage>
        <taxon>Bacteria</taxon>
        <taxon>Bacillati</taxon>
        <taxon>Bacillota</taxon>
        <taxon>Bacilli</taxon>
        <taxon>Lactobacillales</taxon>
        <taxon>Enterococcaceae</taxon>
        <taxon>Enterococcus</taxon>
    </lineage>
</organism>
<name>A0A242K443_9ENTE</name>
<dbReference type="GO" id="GO:0005524">
    <property type="term" value="F:ATP binding"/>
    <property type="evidence" value="ECO:0007669"/>
    <property type="project" value="InterPro"/>
</dbReference>
<reference evidence="3" key="3">
    <citation type="submission" date="2024-03" db="EMBL/GenBank/DDBJ databases">
        <title>The Genome Sequence of Enterococcus sp. DIV0242b.</title>
        <authorList>
            <consortium name="The Broad Institute Genomics Platform"/>
            <consortium name="The Broad Institute Microbial Omics Core"/>
            <consortium name="The Broad Institute Genomic Center for Infectious Diseases"/>
            <person name="Earl A."/>
            <person name="Manson A."/>
            <person name="Gilmore M."/>
            <person name="Schwartman J."/>
            <person name="Shea T."/>
            <person name="Abouelleil A."/>
            <person name="Cao P."/>
            <person name="Chapman S."/>
            <person name="Cusick C."/>
            <person name="Young S."/>
            <person name="Neafsey D."/>
            <person name="Nusbaum C."/>
            <person name="Birren B."/>
        </authorList>
    </citation>
    <scope>NUCLEOTIDE SEQUENCE</scope>
    <source>
        <strain evidence="3">9E7_DIV0242</strain>
    </source>
</reference>
<dbReference type="SMART" id="SM00487">
    <property type="entry name" value="DEXDc"/>
    <property type="match status" value="1"/>
</dbReference>
<accession>A0A242K443</accession>
<evidence type="ECO:0000313" key="2">
    <source>
        <dbReference type="EMBL" id="OTP14297.1"/>
    </source>
</evidence>
<evidence type="ECO:0000259" key="1">
    <source>
        <dbReference type="PROSITE" id="PS51192"/>
    </source>
</evidence>
<dbReference type="Proteomes" id="UP000195141">
    <property type="component" value="Chromosome"/>
</dbReference>
<dbReference type="OrthoDB" id="9758243at2"/>
<dbReference type="EMBL" id="NGMM01000004">
    <property type="protein sequence ID" value="OTP14297.1"/>
    <property type="molecule type" value="Genomic_DNA"/>
</dbReference>
<keyword evidence="4" id="KW-1185">Reference proteome</keyword>
<dbReference type="InterPro" id="IPR050742">
    <property type="entry name" value="Helicase_Restrict-Modif_Enz"/>
</dbReference>
<dbReference type="EMBL" id="CP147247">
    <property type="protein sequence ID" value="WYJ90689.1"/>
    <property type="molecule type" value="Genomic_DNA"/>
</dbReference>
<dbReference type="Pfam" id="PF04851">
    <property type="entry name" value="ResIII"/>
    <property type="match status" value="1"/>
</dbReference>
<dbReference type="InterPro" id="IPR014001">
    <property type="entry name" value="Helicase_ATP-bd"/>
</dbReference>
<dbReference type="GO" id="GO:0005829">
    <property type="term" value="C:cytosol"/>
    <property type="evidence" value="ECO:0007669"/>
    <property type="project" value="TreeGrafter"/>
</dbReference>
<dbReference type="Gene3D" id="3.40.50.300">
    <property type="entry name" value="P-loop containing nucleotide triphosphate hydrolases"/>
    <property type="match status" value="2"/>
</dbReference>
<sequence length="800" mass="93032">MKKEQIQWRGYQKRVLDSMEKYLNDQSLHVIAPPGSGKTLLGVGIVQRLQKKTLILVPSLILKEQWLTTLSTYDSLLDVSTDLSVLKKVTVTTYQELYSKKNKEPLYFEQQGIQFLVLDEAHHLKNNWSELLLQLKKNTSNLQTLSLTATPPFDANRKEWQRYLALNGEIDEEISVSELIKEQVLAPYQDYVYLVSATDESSQQFNRFLYEQSDIFETLCSNSEVTDYLLQQSFLQKPLENSEFIYKQFDYYLSCLFYLNEQGYELDNEHWIVLGLDKKMEIPRQSKKSLTDLYTQLYKEQPGLAIFRYLEKQKWLCEDALHLFPEYVLNNAYRQHIPQLKEAISHIVIKEESYLEQALSCVIFMDRIQKEILDGGDAQWAYGVVPIFLMLKELIGSNTEMAAICGEFLLISHRLSVAHYQAFNHFLQEHPLCDGYYYLPLTDKNKAEILALTTQLLDQNSIHILVGTISLLGEGWNCPAVNTVVLGNRSASYVQIQQIRGRGLRRTSEEKLTNIWHLGLAFPNVLLAKQPDVIPIIKRLSFIEGINEMEGTPRITTGYDRFDFPKEATVEQLNTYTHQQLFMAADRKRYNEMWQAALAQGTRLSMPLFFKAGTEGSDKKLSPSFVINNQPRKGFWASLTTGELSSYFSERKREKIWRKACRKKEHLLQALVALMRRDGWLTEEDQLCLQTTPDSFCCELKTNSYHNERLFIEAARELLGEIQNPRYLLVIGAERYAIPECYGKKRQEAERFLKEVQKQQTSAMICYTKNIEGRKLLIEGRLQTVFHERKETVIQEKIWQ</sequence>
<dbReference type="AlphaFoldDB" id="A0A242K443"/>
<evidence type="ECO:0000313" key="3">
    <source>
        <dbReference type="EMBL" id="WYJ90689.1"/>
    </source>
</evidence>
<dbReference type="PANTHER" id="PTHR47396:SF1">
    <property type="entry name" value="ATP-DEPENDENT HELICASE IRC3-RELATED"/>
    <property type="match status" value="1"/>
</dbReference>
<evidence type="ECO:0000313" key="4">
    <source>
        <dbReference type="Proteomes" id="UP000195141"/>
    </source>
</evidence>
<dbReference type="SUPFAM" id="SSF52540">
    <property type="entry name" value="P-loop containing nucleoside triphosphate hydrolases"/>
    <property type="match status" value="1"/>
</dbReference>
<reference evidence="2" key="1">
    <citation type="submission" date="2017-05" db="EMBL/GenBank/DDBJ databases">
        <title>The Genome Sequence of Enterococcus sp. 9E7_DIV0242.</title>
        <authorList>
            <consortium name="The Broad Institute Genomics Platform"/>
            <consortium name="The Broad Institute Genomic Center for Infectious Diseases"/>
            <person name="Earl A."/>
            <person name="Manson A."/>
            <person name="Schwartman J."/>
            <person name="Gilmore M."/>
            <person name="Abouelleil A."/>
            <person name="Cao P."/>
            <person name="Chapman S."/>
            <person name="Cusick C."/>
            <person name="Shea T."/>
            <person name="Young S."/>
            <person name="Neafsey D."/>
            <person name="Nusbaum C."/>
            <person name="Birren B."/>
        </authorList>
    </citation>
    <scope>NUCLEOTIDE SEQUENCE [LARGE SCALE GENOMIC DNA]</scope>
    <source>
        <strain evidence="2">9E7_DIV0242</strain>
    </source>
</reference>
<dbReference type="RefSeq" id="WP_086349458.1">
    <property type="nucleotide sequence ID" value="NZ_CP147247.1"/>
</dbReference>
<reference evidence="3" key="2">
    <citation type="submission" date="2017-05" db="EMBL/GenBank/DDBJ databases">
        <authorList>
            <consortium name="The Broad Institute Genomics Platform"/>
            <consortium name="The Broad Institute Genomic Center for Infectious Diseases"/>
            <person name="Earl A."/>
            <person name="Manson A."/>
            <person name="Schwartman J."/>
            <person name="Gilmore M."/>
            <person name="Abouelleil A."/>
            <person name="Cao P."/>
            <person name="Chapman S."/>
            <person name="Cusick C."/>
            <person name="Shea T."/>
            <person name="Young S."/>
            <person name="Neafsey D."/>
            <person name="Nusbaum C."/>
            <person name="Birren B."/>
        </authorList>
    </citation>
    <scope>NUCLEOTIDE SEQUENCE</scope>
    <source>
        <strain evidence="3">9E7_DIV0242</strain>
    </source>
</reference>
<dbReference type="InterPro" id="IPR027417">
    <property type="entry name" value="P-loop_NTPase"/>
</dbReference>
<feature type="domain" description="Helicase ATP-binding" evidence="1">
    <location>
        <begin position="19"/>
        <end position="169"/>
    </location>
</feature>
<dbReference type="GO" id="GO:0016787">
    <property type="term" value="F:hydrolase activity"/>
    <property type="evidence" value="ECO:0007669"/>
    <property type="project" value="InterPro"/>
</dbReference>
<dbReference type="CDD" id="cd18785">
    <property type="entry name" value="SF2_C"/>
    <property type="match status" value="1"/>
</dbReference>